<evidence type="ECO:0000313" key="2">
    <source>
        <dbReference type="EMBL" id="GAA4436126.1"/>
    </source>
</evidence>
<feature type="signal peptide" evidence="1">
    <location>
        <begin position="1"/>
        <end position="23"/>
    </location>
</feature>
<protein>
    <submittedName>
        <fullName evidence="2">DUF4920 domain-containing protein</fullName>
    </submittedName>
</protein>
<dbReference type="PROSITE" id="PS51257">
    <property type="entry name" value="PROKAR_LIPOPROTEIN"/>
    <property type="match status" value="1"/>
</dbReference>
<feature type="chain" id="PRO_5047005484" evidence="1">
    <location>
        <begin position="24"/>
        <end position="170"/>
    </location>
</feature>
<organism evidence="2 3">
    <name type="scientific">Pontibacter saemangeumensis</name>
    <dbReference type="NCBI Taxonomy" id="1084525"/>
    <lineage>
        <taxon>Bacteria</taxon>
        <taxon>Pseudomonadati</taxon>
        <taxon>Bacteroidota</taxon>
        <taxon>Cytophagia</taxon>
        <taxon>Cytophagales</taxon>
        <taxon>Hymenobacteraceae</taxon>
        <taxon>Pontibacter</taxon>
    </lineage>
</organism>
<sequence length="170" mass="18098">MRIMKKTLLALFLAFVAFGCSQKAPVTVLSSEADATIATSSGTSYGAAVSDTDAMPANQLVSALAGKDSIQATVAAEIAESCQSKGCWMDVKLSDHSTMKVTFRDYSFFIPVEDLKGRQVVFTGTALHQQVSVEDQRHYAADAGKSAAEIASITVPKNEIRFIADGVILK</sequence>
<evidence type="ECO:0000256" key="1">
    <source>
        <dbReference type="SAM" id="SignalP"/>
    </source>
</evidence>
<proteinExistence type="predicted"/>
<reference evidence="3" key="1">
    <citation type="journal article" date="2019" name="Int. J. Syst. Evol. Microbiol.">
        <title>The Global Catalogue of Microorganisms (GCM) 10K type strain sequencing project: providing services to taxonomists for standard genome sequencing and annotation.</title>
        <authorList>
            <consortium name="The Broad Institute Genomics Platform"/>
            <consortium name="The Broad Institute Genome Sequencing Center for Infectious Disease"/>
            <person name="Wu L."/>
            <person name="Ma J."/>
        </authorList>
    </citation>
    <scope>NUCLEOTIDE SEQUENCE [LARGE SCALE GENOMIC DNA]</scope>
    <source>
        <strain evidence="3">JCM 17926</strain>
    </source>
</reference>
<accession>A0ABP8LT40</accession>
<dbReference type="EMBL" id="BAABHC010000016">
    <property type="protein sequence ID" value="GAA4436126.1"/>
    <property type="molecule type" value="Genomic_DNA"/>
</dbReference>
<comment type="caution">
    <text evidence="2">The sequence shown here is derived from an EMBL/GenBank/DDBJ whole genome shotgun (WGS) entry which is preliminary data.</text>
</comment>
<dbReference type="InterPro" id="IPR032577">
    <property type="entry name" value="DUF4920"/>
</dbReference>
<keyword evidence="3" id="KW-1185">Reference proteome</keyword>
<keyword evidence="1" id="KW-0732">Signal</keyword>
<name>A0ABP8LT40_9BACT</name>
<dbReference type="Proteomes" id="UP001500552">
    <property type="component" value="Unassembled WGS sequence"/>
</dbReference>
<evidence type="ECO:0000313" key="3">
    <source>
        <dbReference type="Proteomes" id="UP001500552"/>
    </source>
</evidence>
<dbReference type="Pfam" id="PF16267">
    <property type="entry name" value="DUF4920"/>
    <property type="match status" value="1"/>
</dbReference>
<gene>
    <name evidence="2" type="ORF">GCM10023188_28850</name>
</gene>